<accession>A0A1X7K738</accession>
<protein>
    <submittedName>
        <fullName evidence="3">Histidine kinase</fullName>
    </submittedName>
</protein>
<dbReference type="GO" id="GO:0016020">
    <property type="term" value="C:membrane"/>
    <property type="evidence" value="ECO:0007669"/>
    <property type="project" value="InterPro"/>
</dbReference>
<proteinExistence type="predicted"/>
<keyword evidence="1" id="KW-0472">Membrane</keyword>
<dbReference type="RefSeq" id="WP_085473312.1">
    <property type="nucleotide sequence ID" value="NZ_FXAU01000004.1"/>
</dbReference>
<evidence type="ECO:0000313" key="4">
    <source>
        <dbReference type="Proteomes" id="UP000192980"/>
    </source>
</evidence>
<evidence type="ECO:0000259" key="2">
    <source>
        <dbReference type="Pfam" id="PF06580"/>
    </source>
</evidence>
<dbReference type="PANTHER" id="PTHR34220:SF7">
    <property type="entry name" value="SENSOR HISTIDINE KINASE YPDA"/>
    <property type="match status" value="1"/>
</dbReference>
<feature type="domain" description="Signal transduction histidine kinase internal region" evidence="2">
    <location>
        <begin position="307"/>
        <end position="383"/>
    </location>
</feature>
<evidence type="ECO:0000313" key="3">
    <source>
        <dbReference type="EMBL" id="SMG36094.1"/>
    </source>
</evidence>
<dbReference type="STRING" id="561061.SAMN05660862_2584"/>
<keyword evidence="1" id="KW-1133">Transmembrane helix</keyword>
<dbReference type="OrthoDB" id="9809908at2"/>
<evidence type="ECO:0000256" key="1">
    <source>
        <dbReference type="SAM" id="Phobius"/>
    </source>
</evidence>
<sequence>MSKWYKGFKLRRIYIYAIGAILLIGIGVIGLKLIDKKQRDLNYRILRDVSVESSLVIQKEFDILYQHVDMLNKLLLRNDYTLVDSLIPKDSIASKVVAAYLITNEKEGTLYKNFSLPFSLDIRTFTNNLPTDSASRFLQVGQSMYIIRHIQLSPDKSVYWFIDILKVNAYFWGSKLSARSYFEVYNDEGICVIHPDMAKVGKPNREKLQKLSAVKDSVIESSFIRMDVLARVYPLEGLLGQGKMIVSVLLMMTAEDVQEISQLTLGFGFGLICIAILMLQLLYSDRKKLQRVELDNLQYEKEKAVMRFENLREQMNPHFLFNSLGSLQQLIDKDNTVARSFVSKLARVYRKVLQSDRSGLSTVGSEIELAQSYSFLQEIRFGKASFSVVVDNLKVVELRKIPHLSLQVLVENAIKHNELSSEHPLLITIEYDGDALLVSNVVRPKTQAADAPKGGYGIAFLASVYQYYSVTGFYAQEEEGVFKVRLPLI</sequence>
<dbReference type="InterPro" id="IPR050640">
    <property type="entry name" value="Bact_2-comp_sensor_kinase"/>
</dbReference>
<organism evidence="3 4">
    <name type="scientific">Sphingobacterium psychroaquaticum</name>
    <dbReference type="NCBI Taxonomy" id="561061"/>
    <lineage>
        <taxon>Bacteria</taxon>
        <taxon>Pseudomonadati</taxon>
        <taxon>Bacteroidota</taxon>
        <taxon>Sphingobacteriia</taxon>
        <taxon>Sphingobacteriales</taxon>
        <taxon>Sphingobacteriaceae</taxon>
        <taxon>Sphingobacterium</taxon>
    </lineage>
</organism>
<dbReference type="GO" id="GO:0000155">
    <property type="term" value="F:phosphorelay sensor kinase activity"/>
    <property type="evidence" value="ECO:0007669"/>
    <property type="project" value="InterPro"/>
</dbReference>
<keyword evidence="4" id="KW-1185">Reference proteome</keyword>
<reference evidence="3 4" key="1">
    <citation type="submission" date="2017-04" db="EMBL/GenBank/DDBJ databases">
        <authorList>
            <person name="Afonso C.L."/>
            <person name="Miller P.J."/>
            <person name="Scott M.A."/>
            <person name="Spackman E."/>
            <person name="Goraichik I."/>
            <person name="Dimitrov K.M."/>
            <person name="Suarez D.L."/>
            <person name="Swayne D.E."/>
        </authorList>
    </citation>
    <scope>NUCLEOTIDE SEQUENCE [LARGE SCALE GENOMIC DNA]</scope>
    <source>
        <strain evidence="3 4">DSM 22418</strain>
    </source>
</reference>
<dbReference type="EMBL" id="FXAU01000004">
    <property type="protein sequence ID" value="SMG36094.1"/>
    <property type="molecule type" value="Genomic_DNA"/>
</dbReference>
<feature type="transmembrane region" description="Helical" evidence="1">
    <location>
        <begin position="260"/>
        <end position="283"/>
    </location>
</feature>
<name>A0A1X7K738_9SPHI</name>
<dbReference type="PANTHER" id="PTHR34220">
    <property type="entry name" value="SENSOR HISTIDINE KINASE YPDA"/>
    <property type="match status" value="1"/>
</dbReference>
<dbReference type="Pfam" id="PF06580">
    <property type="entry name" value="His_kinase"/>
    <property type="match status" value="1"/>
</dbReference>
<feature type="transmembrane region" description="Helical" evidence="1">
    <location>
        <begin position="13"/>
        <end position="34"/>
    </location>
</feature>
<gene>
    <name evidence="3" type="ORF">SAMN05660862_2584</name>
</gene>
<keyword evidence="3" id="KW-0808">Transferase</keyword>
<dbReference type="AlphaFoldDB" id="A0A1X7K738"/>
<dbReference type="InterPro" id="IPR010559">
    <property type="entry name" value="Sig_transdc_His_kin_internal"/>
</dbReference>
<keyword evidence="1" id="KW-0812">Transmembrane</keyword>
<keyword evidence="3" id="KW-0418">Kinase</keyword>
<dbReference type="Proteomes" id="UP000192980">
    <property type="component" value="Unassembled WGS sequence"/>
</dbReference>